<comment type="function">
    <text evidence="9">Catalyzes 2 different reactions between oxygene and the acireductone 1,2-dihydroxy-3-keto-5-methylthiopentene (DHK-MTPene) depending upon the metal bound in the active site. Fe-containing acireductone dioxygenase (Fe-ARD) produces formate and 2-keto-4-methylthiobutyrate (KMTB), the alpha-ketoacid precursor of methionine in the methionine recycle pathway. Ni-containing acireductone dioxygenase (Ni-ARD) produces methylthiopropionate, carbon monoxide and formate, and does not lie on the methionine recycle pathway.</text>
</comment>
<evidence type="ECO:0000256" key="8">
    <source>
        <dbReference type="ARBA" id="ARBA00023167"/>
    </source>
</evidence>
<feature type="binding site" evidence="9">
    <location>
        <position position="102"/>
    </location>
    <ligand>
        <name>Fe(2+)</name>
        <dbReference type="ChEBI" id="CHEBI:29033"/>
    </ligand>
</feature>
<keyword evidence="11" id="KW-1185">Reference proteome</keyword>
<name>A0A1Z4LPD1_9CYAN</name>
<evidence type="ECO:0000256" key="7">
    <source>
        <dbReference type="ARBA" id="ARBA00023004"/>
    </source>
</evidence>
<dbReference type="InterPro" id="IPR011051">
    <property type="entry name" value="RmlC_Cupin_sf"/>
</dbReference>
<feature type="site" description="Important to generate the dianion" evidence="9">
    <location>
        <position position="108"/>
    </location>
</feature>
<dbReference type="GO" id="GO:0010308">
    <property type="term" value="F:acireductone dioxygenase (Ni2+-requiring) activity"/>
    <property type="evidence" value="ECO:0007669"/>
    <property type="project" value="UniProtKB-UniRule"/>
</dbReference>
<dbReference type="InterPro" id="IPR023956">
    <property type="entry name" value="ARD_bac"/>
</dbReference>
<organism evidence="10 11">
    <name type="scientific">Calothrix parasitica NIES-267</name>
    <dbReference type="NCBI Taxonomy" id="1973488"/>
    <lineage>
        <taxon>Bacteria</taxon>
        <taxon>Bacillati</taxon>
        <taxon>Cyanobacteriota</taxon>
        <taxon>Cyanophyceae</taxon>
        <taxon>Nostocales</taxon>
        <taxon>Calotrichaceae</taxon>
        <taxon>Calothrix</taxon>
    </lineage>
</organism>
<dbReference type="AlphaFoldDB" id="A0A1Z4LPD1"/>
<dbReference type="EC" id="1.13.11.53" evidence="9"/>
<evidence type="ECO:0000256" key="2">
    <source>
        <dbReference type="ARBA" id="ARBA00022596"/>
    </source>
</evidence>
<keyword evidence="3 9" id="KW-0028">Amino-acid biosynthesis</keyword>
<dbReference type="Gene3D" id="2.60.120.10">
    <property type="entry name" value="Jelly Rolls"/>
    <property type="match status" value="1"/>
</dbReference>
<dbReference type="InterPro" id="IPR014710">
    <property type="entry name" value="RmlC-like_jellyroll"/>
</dbReference>
<feature type="binding site" evidence="9">
    <location>
        <position position="145"/>
    </location>
    <ligand>
        <name>Fe(2+)</name>
        <dbReference type="ChEBI" id="CHEBI:29033"/>
    </ligand>
</feature>
<dbReference type="GO" id="GO:0019284">
    <property type="term" value="P:L-methionine salvage from S-adenosylmethionine"/>
    <property type="evidence" value="ECO:0007669"/>
    <property type="project" value="InterPro"/>
</dbReference>
<reference evidence="10 11" key="1">
    <citation type="submission" date="2017-06" db="EMBL/GenBank/DDBJ databases">
        <title>Genome sequencing of cyanobaciteial culture collection at National Institute for Environmental Studies (NIES).</title>
        <authorList>
            <person name="Hirose Y."/>
            <person name="Shimura Y."/>
            <person name="Fujisawa T."/>
            <person name="Nakamura Y."/>
            <person name="Kawachi M."/>
        </authorList>
    </citation>
    <scope>NUCLEOTIDE SEQUENCE [LARGE SCALE GENOMIC DNA]</scope>
    <source>
        <strain evidence="10 11">NIES-267</strain>
    </source>
</reference>
<keyword evidence="8 9" id="KW-0486">Methionine biosynthesis</keyword>
<dbReference type="PANTHER" id="PTHR23418:SF0">
    <property type="entry name" value="ACIREDUCTONE DIOXYGENASE"/>
    <property type="match status" value="1"/>
</dbReference>
<keyword evidence="7 9" id="KW-0408">Iron</keyword>
<keyword evidence="5 9" id="KW-0223">Dioxygenase</keyword>
<keyword evidence="6 9" id="KW-0560">Oxidoreductase</keyword>
<accession>A0A1Z4LPD1</accession>
<dbReference type="SUPFAM" id="SSF51182">
    <property type="entry name" value="RmlC-like cupins"/>
    <property type="match status" value="1"/>
</dbReference>
<comment type="similarity">
    <text evidence="9">Belongs to the acireductone dioxygenase (ARD) family.</text>
</comment>
<comment type="catalytic activity">
    <reaction evidence="9">
        <text>1,2-dihydroxy-5-(methylsulfanyl)pent-1-en-3-one + O2 = 3-(methylsulfanyl)propanoate + CO + formate + 2 H(+)</text>
        <dbReference type="Rhea" id="RHEA:14161"/>
        <dbReference type="ChEBI" id="CHEBI:15378"/>
        <dbReference type="ChEBI" id="CHEBI:15379"/>
        <dbReference type="ChEBI" id="CHEBI:15740"/>
        <dbReference type="ChEBI" id="CHEBI:17245"/>
        <dbReference type="ChEBI" id="CHEBI:49016"/>
        <dbReference type="ChEBI" id="CHEBI:49252"/>
        <dbReference type="EC" id="1.13.11.53"/>
    </reaction>
</comment>
<dbReference type="CDD" id="cd02232">
    <property type="entry name" value="cupin_ARD"/>
    <property type="match status" value="1"/>
</dbReference>
<dbReference type="EC" id="1.13.11.54" evidence="9"/>
<feature type="binding site" evidence="9">
    <location>
        <position position="100"/>
    </location>
    <ligand>
        <name>Ni(2+)</name>
        <dbReference type="ChEBI" id="CHEBI:49786"/>
    </ligand>
</feature>
<dbReference type="Proteomes" id="UP000218418">
    <property type="component" value="Chromosome"/>
</dbReference>
<keyword evidence="2 9" id="KW-0533">Nickel</keyword>
<sequence length="185" mass="21177">MAILRLEDDTTYTQINDIQRELAPLNIQINSWKIGSDTKLNALLAQKMLSDGEKDYVLEGLDKYFQKLAATDGYQERDLIVLHSNFPNLDAILSKFDKTHTHADPEVRYIVAGEGIFGFIRLDGSQVELTVQPEDYINVPSGVEHWFYLTSSRQIKAIRYFTTTEGWVPEYTDTEIRLGRTSVVQ</sequence>
<dbReference type="GO" id="GO:0005506">
    <property type="term" value="F:iron ion binding"/>
    <property type="evidence" value="ECO:0007669"/>
    <property type="project" value="UniProtKB-UniRule"/>
</dbReference>
<dbReference type="InterPro" id="IPR004313">
    <property type="entry name" value="ARD"/>
</dbReference>
<evidence type="ECO:0000256" key="5">
    <source>
        <dbReference type="ARBA" id="ARBA00022964"/>
    </source>
</evidence>
<comment type="catalytic activity">
    <reaction evidence="1 9">
        <text>1,2-dihydroxy-5-(methylsulfanyl)pent-1-en-3-one + O2 = 4-methylsulfanyl-2-oxobutanoate + formate + 2 H(+)</text>
        <dbReference type="Rhea" id="RHEA:24504"/>
        <dbReference type="ChEBI" id="CHEBI:15378"/>
        <dbReference type="ChEBI" id="CHEBI:15379"/>
        <dbReference type="ChEBI" id="CHEBI:15740"/>
        <dbReference type="ChEBI" id="CHEBI:16723"/>
        <dbReference type="ChEBI" id="CHEBI:49252"/>
        <dbReference type="EC" id="1.13.11.54"/>
    </reaction>
</comment>
<evidence type="ECO:0000256" key="6">
    <source>
        <dbReference type="ARBA" id="ARBA00023002"/>
    </source>
</evidence>
<feature type="binding site" evidence="9">
    <location>
        <position position="100"/>
    </location>
    <ligand>
        <name>Fe(2+)</name>
        <dbReference type="ChEBI" id="CHEBI:29033"/>
    </ligand>
</feature>
<feature type="binding site" evidence="9">
    <location>
        <position position="106"/>
    </location>
    <ligand>
        <name>Fe(2+)</name>
        <dbReference type="ChEBI" id="CHEBI:29033"/>
    </ligand>
</feature>
<comment type="pathway">
    <text evidence="9">Amino-acid biosynthesis; L-methionine biosynthesis via salvage pathway; L-methionine from S-methyl-5-thio-alpha-D-ribose 1-phosphate: step 5/6.</text>
</comment>
<dbReference type="HAMAP" id="MF_01682">
    <property type="entry name" value="Salvage_MtnD"/>
    <property type="match status" value="1"/>
</dbReference>
<feature type="binding site" evidence="9">
    <location>
        <position position="145"/>
    </location>
    <ligand>
        <name>Ni(2+)</name>
        <dbReference type="ChEBI" id="CHEBI:49786"/>
    </ligand>
</feature>
<comment type="caution">
    <text evidence="9">Lacks conserved residue(s) required for the propagation of feature annotation.</text>
</comment>
<evidence type="ECO:0000256" key="1">
    <source>
        <dbReference type="ARBA" id="ARBA00000428"/>
    </source>
</evidence>
<keyword evidence="4 9" id="KW-0479">Metal-binding</keyword>
<protein>
    <recommendedName>
        <fullName evidence="9">Acireductone dioxygenase</fullName>
    </recommendedName>
    <alternativeName>
        <fullName evidence="9">1,2-dihydroxy-3-keto-5-methylthiopentene dioxygenase</fullName>
        <shortName evidence="9">DHK-MTPene dioxygenase</shortName>
    </alternativeName>
    <alternativeName>
        <fullName evidence="9">Acireductone dioxygenase (Fe(2+)-requiring)</fullName>
        <shortName evidence="9">ARD'</shortName>
        <shortName evidence="9">Fe-ARD</shortName>
        <ecNumber evidence="9">1.13.11.54</ecNumber>
    </alternativeName>
    <alternativeName>
        <fullName evidence="9">Acireductone dioxygenase (Ni(2+)-requiring)</fullName>
        <shortName evidence="9">ARD</shortName>
        <shortName evidence="9">Ni-ARD</shortName>
        <ecNumber evidence="9">1.13.11.53</ecNumber>
    </alternativeName>
</protein>
<dbReference type="UniPathway" id="UPA00904">
    <property type="reaction ID" value="UER00878"/>
</dbReference>
<dbReference type="OrthoDB" id="9795636at2"/>
<evidence type="ECO:0000256" key="4">
    <source>
        <dbReference type="ARBA" id="ARBA00022723"/>
    </source>
</evidence>
<dbReference type="GO" id="GO:0019509">
    <property type="term" value="P:L-methionine salvage from methylthioadenosine"/>
    <property type="evidence" value="ECO:0007669"/>
    <property type="project" value="UniProtKB-UniRule"/>
</dbReference>
<dbReference type="EMBL" id="AP018227">
    <property type="protein sequence ID" value="BAY83024.1"/>
    <property type="molecule type" value="Genomic_DNA"/>
</dbReference>
<evidence type="ECO:0000256" key="3">
    <source>
        <dbReference type="ARBA" id="ARBA00022605"/>
    </source>
</evidence>
<dbReference type="GO" id="GO:0016151">
    <property type="term" value="F:nickel cation binding"/>
    <property type="evidence" value="ECO:0007669"/>
    <property type="project" value="UniProtKB-UniRule"/>
</dbReference>
<dbReference type="Pfam" id="PF03079">
    <property type="entry name" value="ARD"/>
    <property type="match status" value="1"/>
</dbReference>
<gene>
    <name evidence="9" type="primary">mtnD</name>
    <name evidence="10" type="ORF">NIES267_25100</name>
</gene>
<comment type="cofactor">
    <cofactor evidence="9">
        <name>Ni(2+)</name>
        <dbReference type="ChEBI" id="CHEBI:49786"/>
    </cofactor>
    <text evidence="9">Binds 1 nickel ion per monomer.</text>
</comment>
<comment type="cofactor">
    <cofactor evidence="9">
        <name>Fe(2+)</name>
        <dbReference type="ChEBI" id="CHEBI:29033"/>
    </cofactor>
    <text evidence="9">Binds 1 Fe(2+) cation per monomer.</text>
</comment>
<evidence type="ECO:0000256" key="9">
    <source>
        <dbReference type="HAMAP-Rule" id="MF_01682"/>
    </source>
</evidence>
<dbReference type="PANTHER" id="PTHR23418">
    <property type="entry name" value="ACIREDUCTONE DIOXYGENASE"/>
    <property type="match status" value="1"/>
</dbReference>
<evidence type="ECO:0000313" key="10">
    <source>
        <dbReference type="EMBL" id="BAY83024.1"/>
    </source>
</evidence>
<proteinExistence type="inferred from homology"/>
<dbReference type="GO" id="GO:0010309">
    <property type="term" value="F:acireductone dioxygenase [iron(II)-requiring] activity"/>
    <property type="evidence" value="ECO:0007669"/>
    <property type="project" value="UniProtKB-UniRule"/>
</dbReference>
<comment type="subunit">
    <text evidence="9">Monomer.</text>
</comment>
<feature type="binding site" evidence="9">
    <location>
        <position position="102"/>
    </location>
    <ligand>
        <name>Ni(2+)</name>
        <dbReference type="ChEBI" id="CHEBI:49786"/>
    </ligand>
</feature>
<evidence type="ECO:0000313" key="11">
    <source>
        <dbReference type="Proteomes" id="UP000218418"/>
    </source>
</evidence>
<feature type="binding site" evidence="9">
    <location>
        <position position="106"/>
    </location>
    <ligand>
        <name>Ni(2+)</name>
        <dbReference type="ChEBI" id="CHEBI:49786"/>
    </ligand>
</feature>